<sequence>MSLSTQDAPSGAAPSPGSPVGGDVRQQLHQWREAFDRSFAEPRQTGEDGDTMDVLGIRIAGAPFAVNLADLAGLMPAMTPAPYPASAPGLLGLIGHQGQVLPLYDLQALIGLGAAPAMRWWAVTRAAALAIAFEGFDGQWRLTRQDRLQQTDAAGTGLAVRCGGHLRPLIELTGLVARIASAAGAAAVAAVADTAGGSAPPHP</sequence>
<dbReference type="RefSeq" id="WP_261757093.1">
    <property type="nucleotide sequence ID" value="NZ_CP104562.2"/>
</dbReference>
<feature type="region of interest" description="Disordered" evidence="1">
    <location>
        <begin position="1"/>
        <end position="23"/>
    </location>
</feature>
<evidence type="ECO:0000259" key="2">
    <source>
        <dbReference type="Pfam" id="PF01584"/>
    </source>
</evidence>
<evidence type="ECO:0000313" key="3">
    <source>
        <dbReference type="EMBL" id="UXH77349.1"/>
    </source>
</evidence>
<reference evidence="3" key="1">
    <citation type="submission" date="2022-10" db="EMBL/GenBank/DDBJ databases">
        <title>Characterization and whole genome sequencing of a new Roseateles species, isolated from fresh water.</title>
        <authorList>
            <person name="Guliayeva D.Y."/>
            <person name="Akhremchuk A.E."/>
            <person name="Sikolenko M.A."/>
            <person name="Valentovich L.N."/>
            <person name="Sidarenka A.V."/>
        </authorList>
    </citation>
    <scope>NUCLEOTIDE SEQUENCE</scope>
    <source>
        <strain evidence="3">BIM B-1768</strain>
    </source>
</reference>
<evidence type="ECO:0000256" key="1">
    <source>
        <dbReference type="SAM" id="MobiDB-lite"/>
    </source>
</evidence>
<dbReference type="Proteomes" id="UP001064933">
    <property type="component" value="Chromosome"/>
</dbReference>
<accession>A0ABY6AY72</accession>
<protein>
    <submittedName>
        <fullName evidence="3">Chemotaxis protein CheW</fullName>
    </submittedName>
</protein>
<evidence type="ECO:0000313" key="4">
    <source>
        <dbReference type="Proteomes" id="UP001064933"/>
    </source>
</evidence>
<dbReference type="SUPFAM" id="SSF50341">
    <property type="entry name" value="CheW-like"/>
    <property type="match status" value="1"/>
</dbReference>
<feature type="domain" description="CheW-like" evidence="2">
    <location>
        <begin position="54"/>
        <end position="117"/>
    </location>
</feature>
<gene>
    <name evidence="3" type="ORF">N4261_20425</name>
</gene>
<keyword evidence="4" id="KW-1185">Reference proteome</keyword>
<dbReference type="InterPro" id="IPR036061">
    <property type="entry name" value="CheW-like_dom_sf"/>
</dbReference>
<dbReference type="Pfam" id="PF01584">
    <property type="entry name" value="CheW"/>
    <property type="match status" value="1"/>
</dbReference>
<dbReference type="EMBL" id="CP104562">
    <property type="protein sequence ID" value="UXH77349.1"/>
    <property type="molecule type" value="Genomic_DNA"/>
</dbReference>
<proteinExistence type="predicted"/>
<name>A0ABY6AY72_9BURK</name>
<organism evidence="3 4">
    <name type="scientific">Roseateles amylovorans</name>
    <dbReference type="NCBI Taxonomy" id="2978473"/>
    <lineage>
        <taxon>Bacteria</taxon>
        <taxon>Pseudomonadati</taxon>
        <taxon>Pseudomonadota</taxon>
        <taxon>Betaproteobacteria</taxon>
        <taxon>Burkholderiales</taxon>
        <taxon>Sphaerotilaceae</taxon>
        <taxon>Roseateles</taxon>
    </lineage>
</organism>
<dbReference type="InterPro" id="IPR002545">
    <property type="entry name" value="CheW-lke_dom"/>
</dbReference>